<dbReference type="Pfam" id="PF14275">
    <property type="entry name" value="DUF4362"/>
    <property type="match status" value="1"/>
</dbReference>
<protein>
    <submittedName>
        <fullName evidence="2">DUF4362 domain-containing protein</fullName>
    </submittedName>
</protein>
<feature type="chain" id="PRO_5043835706" evidence="1">
    <location>
        <begin position="19"/>
        <end position="148"/>
    </location>
</feature>
<sequence length="148" mass="16949">MQKVIYIVLLLMNSILSAGSYDSEKAVKNGDVINMHGPIYNFARFEEFMEDVNKGDTAEVRITNYALDGNPTLYNVNFDGSVFNLEVDRSKNKNRGDNPKKTRLSCDNLAKEVGEQIYSYTLKDCQQSTNDRFTLLNILKEQEDDHEH</sequence>
<accession>A0AAW9ACC1</accession>
<dbReference type="AlphaFoldDB" id="A0AAW9ACC1"/>
<evidence type="ECO:0000313" key="2">
    <source>
        <dbReference type="EMBL" id="MDW0117685.1"/>
    </source>
</evidence>
<dbReference type="RefSeq" id="WP_317940879.1">
    <property type="nucleotide sequence ID" value="NZ_JAUBDJ010000007.1"/>
</dbReference>
<gene>
    <name evidence="2" type="ORF">QTL97_12115</name>
</gene>
<dbReference type="Proteomes" id="UP001271648">
    <property type="component" value="Unassembled WGS sequence"/>
</dbReference>
<keyword evidence="1" id="KW-0732">Signal</keyword>
<proteinExistence type="predicted"/>
<comment type="caution">
    <text evidence="2">The sequence shown here is derived from an EMBL/GenBank/DDBJ whole genome shotgun (WGS) entry which is preliminary data.</text>
</comment>
<dbReference type="InterPro" id="IPR025372">
    <property type="entry name" value="DUF4362"/>
</dbReference>
<evidence type="ECO:0000313" key="3">
    <source>
        <dbReference type="Proteomes" id="UP001271648"/>
    </source>
</evidence>
<name>A0AAW9ACC1_9BACL</name>
<reference evidence="2 3" key="1">
    <citation type="submission" date="2023-06" db="EMBL/GenBank/DDBJ databases">
        <title>Sporosarcina sp. nov., isolated from Korean traditional fermented seafood 'Jeotgal'.</title>
        <authorList>
            <person name="Yang A.I."/>
            <person name="Shin N.-R."/>
        </authorList>
    </citation>
    <scope>NUCLEOTIDE SEQUENCE [LARGE SCALE GENOMIC DNA]</scope>
    <source>
        <strain evidence="2 3">KCTC43456</strain>
    </source>
</reference>
<dbReference type="EMBL" id="JAUBDJ010000007">
    <property type="protein sequence ID" value="MDW0117685.1"/>
    <property type="molecule type" value="Genomic_DNA"/>
</dbReference>
<evidence type="ECO:0000256" key="1">
    <source>
        <dbReference type="SAM" id="SignalP"/>
    </source>
</evidence>
<organism evidence="2 3">
    <name type="scientific">Sporosarcina thermotolerans</name>
    <dbReference type="NCBI Taxonomy" id="633404"/>
    <lineage>
        <taxon>Bacteria</taxon>
        <taxon>Bacillati</taxon>
        <taxon>Bacillota</taxon>
        <taxon>Bacilli</taxon>
        <taxon>Bacillales</taxon>
        <taxon>Caryophanaceae</taxon>
        <taxon>Sporosarcina</taxon>
    </lineage>
</organism>
<keyword evidence="3" id="KW-1185">Reference proteome</keyword>
<feature type="signal peptide" evidence="1">
    <location>
        <begin position="1"/>
        <end position="18"/>
    </location>
</feature>